<dbReference type="InterPro" id="IPR036188">
    <property type="entry name" value="FAD/NAD-bd_sf"/>
</dbReference>
<dbReference type="EMBL" id="CP031222">
    <property type="protein sequence ID" value="AXI02138.1"/>
    <property type="molecule type" value="Genomic_DNA"/>
</dbReference>
<dbReference type="AlphaFoldDB" id="A0A345P4C9"/>
<evidence type="ECO:0000313" key="3">
    <source>
        <dbReference type="Proteomes" id="UP000253940"/>
    </source>
</evidence>
<dbReference type="Proteomes" id="UP000253940">
    <property type="component" value="Chromosome"/>
</dbReference>
<dbReference type="InterPro" id="IPR051209">
    <property type="entry name" value="FAD-bind_Monooxygenase_sf"/>
</dbReference>
<evidence type="ECO:0000256" key="1">
    <source>
        <dbReference type="SAM" id="MobiDB-lite"/>
    </source>
</evidence>
<dbReference type="SUPFAM" id="SSF51905">
    <property type="entry name" value="FAD/NAD(P)-binding domain"/>
    <property type="match status" value="2"/>
</dbReference>
<keyword evidence="3" id="KW-1185">Reference proteome</keyword>
<organism evidence="2 3">
    <name type="scientific">Aquirhabdus parva</name>
    <dbReference type="NCBI Taxonomy" id="2283318"/>
    <lineage>
        <taxon>Bacteria</taxon>
        <taxon>Pseudomonadati</taxon>
        <taxon>Pseudomonadota</taxon>
        <taxon>Gammaproteobacteria</taxon>
        <taxon>Moraxellales</taxon>
        <taxon>Moraxellaceae</taxon>
        <taxon>Aquirhabdus</taxon>
    </lineage>
</organism>
<dbReference type="PANTHER" id="PTHR42877:SF4">
    <property type="entry name" value="FAD_NAD(P)-BINDING DOMAIN-CONTAINING PROTEIN-RELATED"/>
    <property type="match status" value="1"/>
</dbReference>
<dbReference type="Gene3D" id="3.50.50.60">
    <property type="entry name" value="FAD/NAD(P)-binding domain"/>
    <property type="match status" value="2"/>
</dbReference>
<protein>
    <submittedName>
        <fullName evidence="2">NAD(P)/FAD-dependent oxidoreductase</fullName>
    </submittedName>
</protein>
<dbReference type="RefSeq" id="WP_114898248.1">
    <property type="nucleotide sequence ID" value="NZ_CP031222.1"/>
</dbReference>
<sequence length="523" mass="58736">MNSQAHLSATTVENISQQTSTKPRQTRSRKTPPSVNKALAIVDTLIIGAGFAGLGSAIRLKQAGLENLLIIERSDKVGGTWRDNTYPGAACDIPSNLYSYSFAQNPNWSRGFSNSSEILGYIHYLVDHFKLSNLIKFNHNVSSLSFDEQTGLWTVALADGEFYQARTIISAAGPLSNFSFPKIAGLENFKGKKIHSANWDHDYKIEGKRVAVIGTGASAIQIIPELVKTAEFVKVFQRTPGWVTPRPDYKTPEWNKIIFRKLPATQTAMRKALYWTHESMALAVIWNSPLTKVAEQLAKSHLKRQVKDVWLRRQLTPDFKIGCKRVLVSNDYYPALQQPNCKLITWPIVKITEHGVQTMEGVEHVVDCIVFATGFDVSKSGTPFPITGINNRNLAEEWSRGAQAYKSINVSGFPNLFFTFGPNSGPGHNSALVYMESQIDHAIRLIKTIIDQEIKVLDVKPEIQAEYNQKIQKRLTKTNWNSGCKSWYLTEDGFNSTMYPGFATQYQNQMKNIDLSDYSLIMK</sequence>
<dbReference type="OrthoDB" id="6716560at2"/>
<dbReference type="KEGG" id="mbah:HYN46_04270"/>
<dbReference type="PANTHER" id="PTHR42877">
    <property type="entry name" value="L-ORNITHINE N(5)-MONOOXYGENASE-RELATED"/>
    <property type="match status" value="1"/>
</dbReference>
<reference evidence="2 3" key="1">
    <citation type="submission" date="2018-07" db="EMBL/GenBank/DDBJ databases">
        <title>Genome sequencing of Moraxellaceae gen. HYN0046.</title>
        <authorList>
            <person name="Kim M."/>
            <person name="Yi H."/>
        </authorList>
    </citation>
    <scope>NUCLEOTIDE SEQUENCE [LARGE SCALE GENOMIC DNA]</scope>
    <source>
        <strain evidence="2 3">HYN0046</strain>
    </source>
</reference>
<accession>A0A345P4C9</accession>
<dbReference type="Pfam" id="PF13738">
    <property type="entry name" value="Pyr_redox_3"/>
    <property type="match status" value="1"/>
</dbReference>
<dbReference type="PRINTS" id="PR00469">
    <property type="entry name" value="PNDRDTASEII"/>
</dbReference>
<feature type="compositionally biased region" description="Polar residues" evidence="1">
    <location>
        <begin position="1"/>
        <end position="23"/>
    </location>
</feature>
<feature type="region of interest" description="Disordered" evidence="1">
    <location>
        <begin position="1"/>
        <end position="33"/>
    </location>
</feature>
<gene>
    <name evidence="2" type="ORF">HYN46_04270</name>
</gene>
<name>A0A345P4C9_9GAMM</name>
<proteinExistence type="predicted"/>
<evidence type="ECO:0000313" key="2">
    <source>
        <dbReference type="EMBL" id="AXI02138.1"/>
    </source>
</evidence>